<dbReference type="PANTHER" id="PTHR47163">
    <property type="entry name" value="DDE_TNP_IS1595 DOMAIN-CONTAINING PROTEIN"/>
    <property type="match status" value="1"/>
</dbReference>
<evidence type="ECO:0000313" key="3">
    <source>
        <dbReference type="Proteomes" id="UP001501588"/>
    </source>
</evidence>
<keyword evidence="3" id="KW-1185">Reference proteome</keyword>
<dbReference type="InterPro" id="IPR024445">
    <property type="entry name" value="Tnp_ISXO2-like"/>
</dbReference>
<reference evidence="2 3" key="1">
    <citation type="journal article" date="2019" name="Int. J. Syst. Evol. Microbiol.">
        <title>The Global Catalogue of Microorganisms (GCM) 10K type strain sequencing project: providing services to taxonomists for standard genome sequencing and annotation.</title>
        <authorList>
            <consortium name="The Broad Institute Genomics Platform"/>
            <consortium name="The Broad Institute Genome Sequencing Center for Infectious Disease"/>
            <person name="Wu L."/>
            <person name="Ma J."/>
        </authorList>
    </citation>
    <scope>NUCLEOTIDE SEQUENCE [LARGE SCALE GENOMIC DNA]</scope>
    <source>
        <strain evidence="2 3">JCM 9933</strain>
    </source>
</reference>
<dbReference type="Pfam" id="PF12762">
    <property type="entry name" value="DDE_Tnp_IS1595"/>
    <property type="match status" value="1"/>
</dbReference>
<dbReference type="SMART" id="SM01126">
    <property type="entry name" value="DDE_Tnp_IS1595"/>
    <property type="match status" value="1"/>
</dbReference>
<accession>A0ABN1EZA5</accession>
<comment type="caution">
    <text evidence="2">The sequence shown here is derived from an EMBL/GenBank/DDBJ whole genome shotgun (WGS) entry which is preliminary data.</text>
</comment>
<dbReference type="InterPro" id="IPR053164">
    <property type="entry name" value="IS1016-like_transposase"/>
</dbReference>
<dbReference type="InterPro" id="IPR024442">
    <property type="entry name" value="Transposase_Zn_ribbon"/>
</dbReference>
<proteinExistence type="predicted"/>
<gene>
    <name evidence="2" type="ORF">GCM10009416_15130</name>
</gene>
<dbReference type="PANTHER" id="PTHR47163:SF2">
    <property type="entry name" value="SI:DKEY-17M8.2"/>
    <property type="match status" value="1"/>
</dbReference>
<evidence type="ECO:0000313" key="2">
    <source>
        <dbReference type="EMBL" id="GAA0577551.1"/>
    </source>
</evidence>
<dbReference type="Pfam" id="PF12760">
    <property type="entry name" value="Zn_ribbon_IS1595"/>
    <property type="match status" value="1"/>
</dbReference>
<feature type="domain" description="ISXO2-like transposase" evidence="1">
    <location>
        <begin position="130"/>
        <end position="276"/>
    </location>
</feature>
<dbReference type="EMBL" id="BAAAFZ010000015">
    <property type="protein sequence ID" value="GAA0577551.1"/>
    <property type="molecule type" value="Genomic_DNA"/>
</dbReference>
<dbReference type="Proteomes" id="UP001501588">
    <property type="component" value="Unassembled WGS sequence"/>
</dbReference>
<sequence>MSAFNTLKEAMDAIPDEDAAIAHFTRICWRDGPSCPYCKGSKIYTFKDGRTHKCAAKGCGKRFSIKVGTIFEGTKLPLRTWILAIWMITSHKKGIASTTLARDLGITQKSAWFVLHRLREAAATRSFNGPLSGTVEADETFVGGRSKNKHASKRTGIRGLSGKALVFGIVERGGDPRMVAASDLKARTVQGTIAEHVAPGSTVMTDEAPAFVGLQGRYSHHSVNHGAGEYVRHFNIHTNTIEGAWSQLKRQIVGVHHLVSAKHLSRYAAECGWRYNRRKMAEGARADALIAGSDGRLTYKALIA</sequence>
<organism evidence="2 3">
    <name type="scientific">Craurococcus roseus</name>
    <dbReference type="NCBI Taxonomy" id="77585"/>
    <lineage>
        <taxon>Bacteria</taxon>
        <taxon>Pseudomonadati</taxon>
        <taxon>Pseudomonadota</taxon>
        <taxon>Alphaproteobacteria</taxon>
        <taxon>Acetobacterales</taxon>
        <taxon>Acetobacteraceae</taxon>
        <taxon>Craurococcus</taxon>
    </lineage>
</organism>
<dbReference type="RefSeq" id="WP_343894596.1">
    <property type="nucleotide sequence ID" value="NZ_BAAAFZ010000015.1"/>
</dbReference>
<name>A0ABN1EZA5_9PROT</name>
<dbReference type="NCBIfam" id="NF033547">
    <property type="entry name" value="transpos_IS1595"/>
    <property type="match status" value="1"/>
</dbReference>
<protein>
    <submittedName>
        <fullName evidence="2">IS1595 family transposase</fullName>
    </submittedName>
</protein>
<evidence type="ECO:0000259" key="1">
    <source>
        <dbReference type="SMART" id="SM01126"/>
    </source>
</evidence>